<sequence>MRMIYVIIGIVFVAVLLIACAFIPAMPADPGSAKVSNMLADKYGGLYIFNKKFYFEILEKEKQRKEYKKNTSTRRDEIGKLRRELYNHILSYDSYFWGGKEGYREERQKRFTDKEWLAWSKQRKKYLSAQIQTEESDLYYYPIINYIKEIGGLDAALKEMDVMLDGLRAQEETDFKFISLLYEKALFNYAKDEIKRRYPDYKEVDEAIPQTLSNGCRYYINKGFVFEKKPEYAYYENKFREYLGAENYDNILKPFLQIDVYYECNGKKIPLAFLMSLQYIMVKYGLFGDEGRGFSIKQEYFVSAGTSRYKTRFFLIDDKFVKFHEINGEYIESKEPENDK</sequence>
<dbReference type="RefSeq" id="WP_052096666.1">
    <property type="nucleotide sequence ID" value="NZ_FZNG01000047.1"/>
</dbReference>
<protein>
    <submittedName>
        <fullName evidence="1">Uncharacterized protein</fullName>
    </submittedName>
</protein>
<dbReference type="EMBL" id="JRPL02000084">
    <property type="protein sequence ID" value="TLD79018.1"/>
    <property type="molecule type" value="Genomic_DNA"/>
</dbReference>
<proteinExistence type="predicted"/>
<comment type="caution">
    <text evidence="1">The sequence shown here is derived from an EMBL/GenBank/DDBJ whole genome shotgun (WGS) entry which is preliminary data.</text>
</comment>
<dbReference type="AlphaFoldDB" id="A0A4U8S048"/>
<organism evidence="1 2">
    <name type="scientific">Helicobacter trogontum</name>
    <dbReference type="NCBI Taxonomy" id="50960"/>
    <lineage>
        <taxon>Bacteria</taxon>
        <taxon>Pseudomonadati</taxon>
        <taxon>Campylobacterota</taxon>
        <taxon>Epsilonproteobacteria</taxon>
        <taxon>Campylobacterales</taxon>
        <taxon>Helicobacteraceae</taxon>
        <taxon>Helicobacter</taxon>
    </lineage>
</organism>
<name>A0A4U8S048_9HELI</name>
<dbReference type="OrthoDB" id="5327370at2"/>
<reference evidence="1 2" key="1">
    <citation type="journal article" date="2014" name="Genome Announc.">
        <title>Draft genome sequences of eight enterohepatic helicobacter species isolated from both laboratory and wild rodents.</title>
        <authorList>
            <person name="Sheh A."/>
            <person name="Shen Z."/>
            <person name="Fox J.G."/>
        </authorList>
    </citation>
    <scope>NUCLEOTIDE SEQUENCE [LARGE SCALE GENOMIC DNA]</scope>
    <source>
        <strain evidence="1 2">ATCC 700114</strain>
    </source>
</reference>
<evidence type="ECO:0000313" key="2">
    <source>
        <dbReference type="Proteomes" id="UP000029878"/>
    </source>
</evidence>
<dbReference type="PROSITE" id="PS51257">
    <property type="entry name" value="PROKAR_LIPOPROTEIN"/>
    <property type="match status" value="1"/>
</dbReference>
<dbReference type="Proteomes" id="UP000029878">
    <property type="component" value="Unassembled WGS sequence"/>
</dbReference>
<evidence type="ECO:0000313" key="1">
    <source>
        <dbReference type="EMBL" id="TLD79018.1"/>
    </source>
</evidence>
<gene>
    <name evidence="1" type="ORF">LS81_010910</name>
</gene>
<accession>A0A4U8S048</accession>